<dbReference type="EMBL" id="JARK01001340">
    <property type="protein sequence ID" value="EYC31491.1"/>
    <property type="molecule type" value="Genomic_DNA"/>
</dbReference>
<evidence type="ECO:0000313" key="3">
    <source>
        <dbReference type="Proteomes" id="UP000024635"/>
    </source>
</evidence>
<sequence length="102" mass="11626">MDLVVHILLFTIIWNGWSTATANRLRADINAEYAEELAKNGSHFFVAMTRAGCYYCGHLMSKFDDFEDAFQKANVSLIIHPTHAFAALQRPRVLFIEDLHVV</sequence>
<evidence type="ECO:0000313" key="2">
    <source>
        <dbReference type="EMBL" id="EYC31491.1"/>
    </source>
</evidence>
<feature type="chain" id="PRO_5001489990" description="Thioredoxin-like fold domain-containing protein" evidence="1">
    <location>
        <begin position="23"/>
        <end position="102"/>
    </location>
</feature>
<evidence type="ECO:0008006" key="4">
    <source>
        <dbReference type="Google" id="ProtNLM"/>
    </source>
</evidence>
<name>A0A016VW01_9BILA</name>
<keyword evidence="1" id="KW-0732">Signal</keyword>
<organism evidence="2 3">
    <name type="scientific">Ancylostoma ceylanicum</name>
    <dbReference type="NCBI Taxonomy" id="53326"/>
    <lineage>
        <taxon>Eukaryota</taxon>
        <taxon>Metazoa</taxon>
        <taxon>Ecdysozoa</taxon>
        <taxon>Nematoda</taxon>
        <taxon>Chromadorea</taxon>
        <taxon>Rhabditida</taxon>
        <taxon>Rhabditina</taxon>
        <taxon>Rhabditomorpha</taxon>
        <taxon>Strongyloidea</taxon>
        <taxon>Ancylostomatidae</taxon>
        <taxon>Ancylostomatinae</taxon>
        <taxon>Ancylostoma</taxon>
    </lineage>
</organism>
<keyword evidence="3" id="KW-1185">Reference proteome</keyword>
<dbReference type="Proteomes" id="UP000024635">
    <property type="component" value="Unassembled WGS sequence"/>
</dbReference>
<evidence type="ECO:0000256" key="1">
    <source>
        <dbReference type="SAM" id="SignalP"/>
    </source>
</evidence>
<comment type="caution">
    <text evidence="2">The sequence shown here is derived from an EMBL/GenBank/DDBJ whole genome shotgun (WGS) entry which is preliminary data.</text>
</comment>
<accession>A0A016VW01</accession>
<protein>
    <recommendedName>
        <fullName evidence="4">Thioredoxin-like fold domain-containing protein</fullName>
    </recommendedName>
</protein>
<gene>
    <name evidence="2" type="primary">Acey_s0004.g2183</name>
    <name evidence="2" type="ORF">Y032_0004g2183</name>
</gene>
<feature type="signal peptide" evidence="1">
    <location>
        <begin position="1"/>
        <end position="22"/>
    </location>
</feature>
<dbReference type="OrthoDB" id="10382989at2759"/>
<reference evidence="3" key="1">
    <citation type="journal article" date="2015" name="Nat. Genet.">
        <title>The genome and transcriptome of the zoonotic hookworm Ancylostoma ceylanicum identify infection-specific gene families.</title>
        <authorList>
            <person name="Schwarz E.M."/>
            <person name="Hu Y."/>
            <person name="Antoshechkin I."/>
            <person name="Miller M.M."/>
            <person name="Sternberg P.W."/>
            <person name="Aroian R.V."/>
        </authorList>
    </citation>
    <scope>NUCLEOTIDE SEQUENCE</scope>
    <source>
        <strain evidence="3">HY135</strain>
    </source>
</reference>
<proteinExistence type="predicted"/>
<dbReference type="AlphaFoldDB" id="A0A016VW01"/>